<keyword evidence="3 6" id="KW-0812">Transmembrane</keyword>
<dbReference type="Pfam" id="PF07690">
    <property type="entry name" value="MFS_1"/>
    <property type="match status" value="1"/>
</dbReference>
<evidence type="ECO:0000256" key="1">
    <source>
        <dbReference type="ARBA" id="ARBA00004141"/>
    </source>
</evidence>
<dbReference type="InterPro" id="IPR011701">
    <property type="entry name" value="MFS"/>
</dbReference>
<feature type="transmembrane region" description="Helical" evidence="6">
    <location>
        <begin position="50"/>
        <end position="72"/>
    </location>
</feature>
<reference evidence="8 9" key="1">
    <citation type="submission" date="2020-07" db="EMBL/GenBank/DDBJ databases">
        <title>Bradyrhizobium diversity isolated from nodules of indigenous legumes of Western Australia.</title>
        <authorList>
            <person name="Klepa M.S."/>
        </authorList>
    </citation>
    <scope>NUCLEOTIDE SEQUENCE [LARGE SCALE GENOMIC DNA]</scope>
    <source>
        <strain evidence="8 9">CNPSo 4019</strain>
    </source>
</reference>
<dbReference type="EMBL" id="JACEGD010000001">
    <property type="protein sequence ID" value="MBH5384887.1"/>
    <property type="molecule type" value="Genomic_DNA"/>
</dbReference>
<name>A0ABS0NVK4_9BRAD</name>
<comment type="caution">
    <text evidence="8">The sequence shown here is derived from an EMBL/GenBank/DDBJ whole genome shotgun (WGS) entry which is preliminary data.</text>
</comment>
<feature type="transmembrane region" description="Helical" evidence="6">
    <location>
        <begin position="87"/>
        <end position="114"/>
    </location>
</feature>
<feature type="transmembrane region" description="Helical" evidence="6">
    <location>
        <begin position="323"/>
        <end position="347"/>
    </location>
</feature>
<feature type="domain" description="Major facilitator superfamily (MFS) profile" evidence="7">
    <location>
        <begin position="21"/>
        <end position="418"/>
    </location>
</feature>
<keyword evidence="9" id="KW-1185">Reference proteome</keyword>
<dbReference type="InterPro" id="IPR020846">
    <property type="entry name" value="MFS_dom"/>
</dbReference>
<dbReference type="SUPFAM" id="SSF103473">
    <property type="entry name" value="MFS general substrate transporter"/>
    <property type="match status" value="1"/>
</dbReference>
<dbReference type="PANTHER" id="PTHR23505:SF79">
    <property type="entry name" value="PROTEIN SPINSTER"/>
    <property type="match status" value="1"/>
</dbReference>
<feature type="transmembrane region" description="Helical" evidence="6">
    <location>
        <begin position="296"/>
        <end position="317"/>
    </location>
</feature>
<evidence type="ECO:0000259" key="7">
    <source>
        <dbReference type="PROSITE" id="PS50850"/>
    </source>
</evidence>
<feature type="transmembrane region" description="Helical" evidence="6">
    <location>
        <begin position="145"/>
        <end position="168"/>
    </location>
</feature>
<evidence type="ECO:0000313" key="9">
    <source>
        <dbReference type="Proteomes" id="UP001194539"/>
    </source>
</evidence>
<dbReference type="Gene3D" id="1.20.1250.20">
    <property type="entry name" value="MFS general substrate transporter like domains"/>
    <property type="match status" value="2"/>
</dbReference>
<keyword evidence="4 6" id="KW-1133">Transmembrane helix</keyword>
<evidence type="ECO:0000256" key="3">
    <source>
        <dbReference type="ARBA" id="ARBA00022692"/>
    </source>
</evidence>
<protein>
    <submittedName>
        <fullName evidence="8">MFS transporter</fullName>
    </submittedName>
</protein>
<feature type="transmembrane region" description="Helical" evidence="6">
    <location>
        <begin position="392"/>
        <end position="413"/>
    </location>
</feature>
<gene>
    <name evidence="8" type="ORF">H1B27_01120</name>
</gene>
<proteinExistence type="predicted"/>
<comment type="subcellular location">
    <subcellularLocation>
        <location evidence="1">Membrane</location>
        <topology evidence="1">Multi-pass membrane protein</topology>
    </subcellularLocation>
</comment>
<keyword evidence="5 6" id="KW-0472">Membrane</keyword>
<dbReference type="InterPro" id="IPR036259">
    <property type="entry name" value="MFS_trans_sf"/>
</dbReference>
<organism evidence="8 9">
    <name type="scientific">Bradyrhizobium diversitatis</name>
    <dbReference type="NCBI Taxonomy" id="2755406"/>
    <lineage>
        <taxon>Bacteria</taxon>
        <taxon>Pseudomonadati</taxon>
        <taxon>Pseudomonadota</taxon>
        <taxon>Alphaproteobacteria</taxon>
        <taxon>Hyphomicrobiales</taxon>
        <taxon>Nitrobacteraceae</taxon>
        <taxon>Bradyrhizobium</taxon>
    </lineage>
</organism>
<accession>A0ABS0NVK4</accession>
<evidence type="ECO:0000313" key="8">
    <source>
        <dbReference type="EMBL" id="MBH5384887.1"/>
    </source>
</evidence>
<dbReference type="PROSITE" id="PS50850">
    <property type="entry name" value="MFS"/>
    <property type="match status" value="1"/>
</dbReference>
<dbReference type="PANTHER" id="PTHR23505">
    <property type="entry name" value="SPINSTER"/>
    <property type="match status" value="1"/>
</dbReference>
<feature type="transmembrane region" description="Helical" evidence="6">
    <location>
        <begin position="227"/>
        <end position="251"/>
    </location>
</feature>
<evidence type="ECO:0000256" key="2">
    <source>
        <dbReference type="ARBA" id="ARBA00022448"/>
    </source>
</evidence>
<sequence length="424" mass="43638">MSIVSEDDGREYIQGWRVAATLTALFLVSLICQIDRILPFVMAEAIKADLALSDTGVGSLTGAAFAVCYTLLSLPLARASDRGSPRLVIALCTLLWSTMTALGGFAASFLFLAFTRFGVAFGEAGATPAGHAIIARKINPEHRGLAIALFALGLPLGTMVGFAGGGAVSDTLGWRAALIGAGAAGAAIGLLALAIISPTPPIRSRATRNEPFFRASYRLLSSANFRWLFIGAIIGSFAAAPFYAFATPFLIRTHGYSAGEAGLAFGLLQGLMGILGTLIGGRWFDRAVRSGSGKVLGPPAILFLIASTTTAAALFASIGWLSILLLVPSMLSFAFLLPWGFGAAHLVAGKGKEAMASSLVMIASGLFGPAIGPLIVGLISDAATKAQMPNGLAIGMLTVPVASAVTGIVLLIANRQIAASLRRS</sequence>
<evidence type="ECO:0000256" key="5">
    <source>
        <dbReference type="ARBA" id="ARBA00023136"/>
    </source>
</evidence>
<feature type="transmembrane region" description="Helical" evidence="6">
    <location>
        <begin position="16"/>
        <end position="38"/>
    </location>
</feature>
<dbReference type="Proteomes" id="UP001194539">
    <property type="component" value="Unassembled WGS sequence"/>
</dbReference>
<feature type="transmembrane region" description="Helical" evidence="6">
    <location>
        <begin position="359"/>
        <end position="380"/>
    </location>
</feature>
<evidence type="ECO:0000256" key="4">
    <source>
        <dbReference type="ARBA" id="ARBA00022989"/>
    </source>
</evidence>
<keyword evidence="2" id="KW-0813">Transport</keyword>
<feature type="transmembrane region" description="Helical" evidence="6">
    <location>
        <begin position="263"/>
        <end position="284"/>
    </location>
</feature>
<feature type="transmembrane region" description="Helical" evidence="6">
    <location>
        <begin position="174"/>
        <end position="196"/>
    </location>
</feature>
<dbReference type="InterPro" id="IPR044770">
    <property type="entry name" value="MFS_spinster-like"/>
</dbReference>
<evidence type="ECO:0000256" key="6">
    <source>
        <dbReference type="SAM" id="Phobius"/>
    </source>
</evidence>